<evidence type="ECO:0000313" key="1">
    <source>
        <dbReference type="EMBL" id="THX31118.1"/>
    </source>
</evidence>
<protein>
    <submittedName>
        <fullName evidence="1">Uncharacterized protein</fullName>
    </submittedName>
</protein>
<sequence length="240" mass="27733">MGACHTKEDNMSIQISTFSPARNQSLRSLLLQLQLQLQDIPETETVFEYLSQPLLAQASASDRLAILQMLLPKTELQLEYWFGSDSNPHNWAITFPHLVREGSKAHDTMRRYFKTIEQRHLKLTWKEFCASSVKDTFFQHTNTVTFAVRLRGPAYMYVIATFGSNTLPTFEAEFFELEECFITLDADYIREQVEMKLEKWSTDFLEPISLSTGLIEAMVDDLREMKDGGCWPLPCFSFDS</sequence>
<gene>
    <name evidence="1" type="ORF">D6D12_03058</name>
</gene>
<dbReference type="Proteomes" id="UP000310374">
    <property type="component" value="Unassembled WGS sequence"/>
</dbReference>
<name>A0AB74K0E7_AURPU</name>
<dbReference type="EMBL" id="QZAT01000025">
    <property type="protein sequence ID" value="THX31118.1"/>
    <property type="molecule type" value="Genomic_DNA"/>
</dbReference>
<evidence type="ECO:0000313" key="2">
    <source>
        <dbReference type="Proteomes" id="UP000310374"/>
    </source>
</evidence>
<accession>A0AB74K0E7</accession>
<comment type="caution">
    <text evidence="1">The sequence shown here is derived from an EMBL/GenBank/DDBJ whole genome shotgun (WGS) entry which is preliminary data.</text>
</comment>
<proteinExistence type="predicted"/>
<dbReference type="AlphaFoldDB" id="A0AB74K0E7"/>
<reference evidence="1 2" key="1">
    <citation type="submission" date="2018-10" db="EMBL/GenBank/DDBJ databases">
        <title>Fifty Aureobasidium pullulans genomes reveal a recombining polyextremotolerant generalist.</title>
        <authorList>
            <person name="Gostincar C."/>
            <person name="Turk M."/>
            <person name="Zajc J."/>
            <person name="Gunde-Cimerman N."/>
        </authorList>
    </citation>
    <scope>NUCLEOTIDE SEQUENCE [LARGE SCALE GENOMIC DNA]</scope>
    <source>
        <strain evidence="1 2">EXF-10081</strain>
    </source>
</reference>
<organism evidence="1 2">
    <name type="scientific">Aureobasidium pullulans</name>
    <name type="common">Black yeast</name>
    <name type="synonym">Pullularia pullulans</name>
    <dbReference type="NCBI Taxonomy" id="5580"/>
    <lineage>
        <taxon>Eukaryota</taxon>
        <taxon>Fungi</taxon>
        <taxon>Dikarya</taxon>
        <taxon>Ascomycota</taxon>
        <taxon>Pezizomycotina</taxon>
        <taxon>Dothideomycetes</taxon>
        <taxon>Dothideomycetidae</taxon>
        <taxon>Dothideales</taxon>
        <taxon>Saccotheciaceae</taxon>
        <taxon>Aureobasidium</taxon>
    </lineage>
</organism>